<dbReference type="EMBL" id="OY660873">
    <property type="protein sequence ID" value="CAJ1065742.1"/>
    <property type="molecule type" value="Genomic_DNA"/>
</dbReference>
<gene>
    <name evidence="1" type="ORF">XNOV1_A017948</name>
</gene>
<proteinExistence type="predicted"/>
<protein>
    <submittedName>
        <fullName evidence="1">Uncharacterized protein</fullName>
    </submittedName>
</protein>
<name>A0AAV1FX07_XYRNO</name>
<evidence type="ECO:0000313" key="2">
    <source>
        <dbReference type="Proteomes" id="UP001178508"/>
    </source>
</evidence>
<dbReference type="Proteomes" id="UP001178508">
    <property type="component" value="Chromosome 10"/>
</dbReference>
<evidence type="ECO:0000313" key="1">
    <source>
        <dbReference type="EMBL" id="CAJ1065742.1"/>
    </source>
</evidence>
<sequence>MTSIFLNNMRSLGNKIDELKQQDRMHFNFLLGSTPGRHLNLICITLGCLAEVISPKDHP</sequence>
<reference evidence="1" key="1">
    <citation type="submission" date="2023-08" db="EMBL/GenBank/DDBJ databases">
        <authorList>
            <person name="Alioto T."/>
            <person name="Alioto T."/>
            <person name="Gomez Garrido J."/>
        </authorList>
    </citation>
    <scope>NUCLEOTIDE SEQUENCE</scope>
</reference>
<accession>A0AAV1FX07</accession>
<dbReference type="AlphaFoldDB" id="A0AAV1FX07"/>
<organism evidence="1 2">
    <name type="scientific">Xyrichtys novacula</name>
    <name type="common">Pearly razorfish</name>
    <name type="synonym">Hemipteronotus novacula</name>
    <dbReference type="NCBI Taxonomy" id="13765"/>
    <lineage>
        <taxon>Eukaryota</taxon>
        <taxon>Metazoa</taxon>
        <taxon>Chordata</taxon>
        <taxon>Craniata</taxon>
        <taxon>Vertebrata</taxon>
        <taxon>Euteleostomi</taxon>
        <taxon>Actinopterygii</taxon>
        <taxon>Neopterygii</taxon>
        <taxon>Teleostei</taxon>
        <taxon>Neoteleostei</taxon>
        <taxon>Acanthomorphata</taxon>
        <taxon>Eupercaria</taxon>
        <taxon>Labriformes</taxon>
        <taxon>Labridae</taxon>
        <taxon>Xyrichtys</taxon>
    </lineage>
</organism>
<keyword evidence="2" id="KW-1185">Reference proteome</keyword>